<gene>
    <name evidence="1" type="ORF">Scep_013203</name>
</gene>
<dbReference type="AlphaFoldDB" id="A0AAP0PAD8"/>
<keyword evidence="2" id="KW-1185">Reference proteome</keyword>
<evidence type="ECO:0000313" key="2">
    <source>
        <dbReference type="Proteomes" id="UP001419268"/>
    </source>
</evidence>
<dbReference type="EMBL" id="JBBNAG010000005">
    <property type="protein sequence ID" value="KAK9133675.1"/>
    <property type="molecule type" value="Genomic_DNA"/>
</dbReference>
<protein>
    <submittedName>
        <fullName evidence="1">Uncharacterized protein</fullName>
    </submittedName>
</protein>
<organism evidence="1 2">
    <name type="scientific">Stephania cephalantha</name>
    <dbReference type="NCBI Taxonomy" id="152367"/>
    <lineage>
        <taxon>Eukaryota</taxon>
        <taxon>Viridiplantae</taxon>
        <taxon>Streptophyta</taxon>
        <taxon>Embryophyta</taxon>
        <taxon>Tracheophyta</taxon>
        <taxon>Spermatophyta</taxon>
        <taxon>Magnoliopsida</taxon>
        <taxon>Ranunculales</taxon>
        <taxon>Menispermaceae</taxon>
        <taxon>Menispermoideae</taxon>
        <taxon>Cissampelideae</taxon>
        <taxon>Stephania</taxon>
    </lineage>
</organism>
<accession>A0AAP0PAD8</accession>
<evidence type="ECO:0000313" key="1">
    <source>
        <dbReference type="EMBL" id="KAK9133675.1"/>
    </source>
</evidence>
<reference evidence="1 2" key="1">
    <citation type="submission" date="2024-01" db="EMBL/GenBank/DDBJ databases">
        <title>Genome assemblies of Stephania.</title>
        <authorList>
            <person name="Yang L."/>
        </authorList>
    </citation>
    <scope>NUCLEOTIDE SEQUENCE [LARGE SCALE GENOMIC DNA]</scope>
    <source>
        <strain evidence="1">JXDWG</strain>
        <tissue evidence="1">Leaf</tissue>
    </source>
</reference>
<comment type="caution">
    <text evidence="1">The sequence shown here is derived from an EMBL/GenBank/DDBJ whole genome shotgun (WGS) entry which is preliminary data.</text>
</comment>
<proteinExistence type="predicted"/>
<sequence length="107" mass="11648">MSLIQLDQLSTKVVGYANLAFEQRKKPPHCSAIIGVLGDTSACSGGRERAGGPLHLRGSLHCSSICHLLQPPSPPFLFPPHPISSLLFFFSTPSSFLLQFPTAERCW</sequence>
<name>A0AAP0PAD8_9MAGN</name>
<dbReference type="Proteomes" id="UP001419268">
    <property type="component" value="Unassembled WGS sequence"/>
</dbReference>